<feature type="repeat" description="TPR" evidence="3">
    <location>
        <begin position="32"/>
        <end position="65"/>
    </location>
</feature>
<comment type="caution">
    <text evidence="4">The sequence shown here is derived from an EMBL/GenBank/DDBJ whole genome shotgun (WGS) entry which is preliminary data.</text>
</comment>
<dbReference type="Pfam" id="PF13432">
    <property type="entry name" value="TPR_16"/>
    <property type="match status" value="1"/>
</dbReference>
<evidence type="ECO:0000256" key="1">
    <source>
        <dbReference type="ARBA" id="ARBA00022737"/>
    </source>
</evidence>
<dbReference type="Pfam" id="PF13469">
    <property type="entry name" value="Sulfotransfer_3"/>
    <property type="match status" value="1"/>
</dbReference>
<dbReference type="Proteomes" id="UP000294599">
    <property type="component" value="Unassembled WGS sequence"/>
</dbReference>
<gene>
    <name evidence="4" type="ORF">EDC25_10666</name>
</gene>
<dbReference type="AlphaFoldDB" id="A0A4R3LIB9"/>
<dbReference type="SUPFAM" id="SSF48452">
    <property type="entry name" value="TPR-like"/>
    <property type="match status" value="2"/>
</dbReference>
<dbReference type="PANTHER" id="PTHR45586:SF1">
    <property type="entry name" value="LIPOPOLYSACCHARIDE ASSEMBLY PROTEIN B"/>
    <property type="match status" value="1"/>
</dbReference>
<accession>A0A4R3LIB9</accession>
<dbReference type="Gene3D" id="3.40.50.300">
    <property type="entry name" value="P-loop containing nucleotide triphosphate hydrolases"/>
    <property type="match status" value="1"/>
</dbReference>
<evidence type="ECO:0000313" key="4">
    <source>
        <dbReference type="EMBL" id="TCS99228.1"/>
    </source>
</evidence>
<dbReference type="PROSITE" id="PS50005">
    <property type="entry name" value="TPR"/>
    <property type="match status" value="3"/>
</dbReference>
<sequence>MLEEILKIHQSGQLDEAEQRYREWLAANPADPEALHRLAVLRRQRGDLREALELAGKAAETAPDQARYQVTLAGLHLDEPDYDAALKHYESALRINPNMLAAALGLVQAGLARGDLAAARSAMARAERIDPEHPQLRYQKAKLAQALGNHQLAVKLFLDLAKLTPNEPALHANAAKSFIALGQIGIAEQALRNALGLNPDYVDARISMGQLMMREGRPAEAWQEFERAMKVHPGHPLALVGRGDLRGLRGDLAGAVEDYRQAHTTAPDVPEIVAALVLGLGAAGDADQAREVLLAALQRQPASTELRRLQLSMLRNDGEASLAACREWSAVDPDNLEPTQHLASLLELRGDFEGAESLANEVLQRDSRAAFSRLLMVRSALRRNNPTEAQEQINRLPETGLEPALRIERNRLRGFTRDQLDDHAGAVDAWSVCHQLQRGLVKPVTPPGVAGIPAAVGTTDDPSEPTFLLGTPGMGVEGLASLLAQAGVRIMSDRFGSRPRKDAISTGQFVELAAKAASDQAAVTAFRDSYLSGLGGIGLAPEPTLVDNLPFPDLRYLGLIAAAFPKARYLVIERDPRDALLAWLSHGIAQGVAMPAEQAAAGAWLAALDTHLKAALARVPADRVLRIHARELDEPKALVQRIAGFLDNASLAIADQVDVRHTRGGLPTFLPDGRWQAYRNVLAEAFAPLS</sequence>
<dbReference type="SMART" id="SM00028">
    <property type="entry name" value="TPR"/>
    <property type="match status" value="7"/>
</dbReference>
<dbReference type="Pfam" id="PF14559">
    <property type="entry name" value="TPR_19"/>
    <property type="match status" value="2"/>
</dbReference>
<organism evidence="4 5">
    <name type="scientific">Pseudofulvimonas gallinarii</name>
    <dbReference type="NCBI Taxonomy" id="634155"/>
    <lineage>
        <taxon>Bacteria</taxon>
        <taxon>Pseudomonadati</taxon>
        <taxon>Pseudomonadota</taxon>
        <taxon>Gammaproteobacteria</taxon>
        <taxon>Lysobacterales</taxon>
        <taxon>Rhodanobacteraceae</taxon>
        <taxon>Pseudofulvimonas</taxon>
    </lineage>
</organism>
<keyword evidence="1" id="KW-0677">Repeat</keyword>
<dbReference type="EMBL" id="SMAF01000006">
    <property type="protein sequence ID" value="TCS99228.1"/>
    <property type="molecule type" value="Genomic_DNA"/>
</dbReference>
<evidence type="ECO:0000256" key="3">
    <source>
        <dbReference type="PROSITE-ProRule" id="PRU00339"/>
    </source>
</evidence>
<reference evidence="4 5" key="1">
    <citation type="submission" date="2019-03" db="EMBL/GenBank/DDBJ databases">
        <title>Genomic Encyclopedia of Type Strains, Phase IV (KMG-IV): sequencing the most valuable type-strain genomes for metagenomic binning, comparative biology and taxonomic classification.</title>
        <authorList>
            <person name="Goeker M."/>
        </authorList>
    </citation>
    <scope>NUCLEOTIDE SEQUENCE [LARGE SCALE GENOMIC DNA]</scope>
    <source>
        <strain evidence="4 5">DSM 21944</strain>
    </source>
</reference>
<dbReference type="SUPFAM" id="SSF52540">
    <property type="entry name" value="P-loop containing nucleoside triphosphate hydrolases"/>
    <property type="match status" value="1"/>
</dbReference>
<evidence type="ECO:0000313" key="5">
    <source>
        <dbReference type="Proteomes" id="UP000294599"/>
    </source>
</evidence>
<dbReference type="InterPro" id="IPR019734">
    <property type="entry name" value="TPR_rpt"/>
</dbReference>
<evidence type="ECO:0000256" key="2">
    <source>
        <dbReference type="ARBA" id="ARBA00022803"/>
    </source>
</evidence>
<keyword evidence="5" id="KW-1185">Reference proteome</keyword>
<protein>
    <submittedName>
        <fullName evidence="4">Flp pilus assembly protein TadD</fullName>
    </submittedName>
</protein>
<dbReference type="InterPro" id="IPR011990">
    <property type="entry name" value="TPR-like_helical_dom_sf"/>
</dbReference>
<dbReference type="InterPro" id="IPR027417">
    <property type="entry name" value="P-loop_NTPase"/>
</dbReference>
<feature type="repeat" description="TPR" evidence="3">
    <location>
        <begin position="66"/>
        <end position="99"/>
    </location>
</feature>
<feature type="repeat" description="TPR" evidence="3">
    <location>
        <begin position="202"/>
        <end position="235"/>
    </location>
</feature>
<proteinExistence type="predicted"/>
<keyword evidence="2 3" id="KW-0802">TPR repeat</keyword>
<dbReference type="Gene3D" id="1.25.40.10">
    <property type="entry name" value="Tetratricopeptide repeat domain"/>
    <property type="match status" value="2"/>
</dbReference>
<dbReference type="InterPro" id="IPR051012">
    <property type="entry name" value="CellSynth/LPSAsmb/PSIAsmb"/>
</dbReference>
<dbReference type="PANTHER" id="PTHR45586">
    <property type="entry name" value="TPR REPEAT-CONTAINING PROTEIN PA4667"/>
    <property type="match status" value="1"/>
</dbReference>
<name>A0A4R3LIB9_9GAMM</name>